<reference evidence="2" key="1">
    <citation type="journal article" date="2014" name="Front. Microbiol.">
        <title>High frequency of phylogenetically diverse reductive dehalogenase-homologous genes in deep subseafloor sedimentary metagenomes.</title>
        <authorList>
            <person name="Kawai M."/>
            <person name="Futagami T."/>
            <person name="Toyoda A."/>
            <person name="Takaki Y."/>
            <person name="Nishi S."/>
            <person name="Hori S."/>
            <person name="Arai W."/>
            <person name="Tsubouchi T."/>
            <person name="Morono Y."/>
            <person name="Uchiyama I."/>
            <person name="Ito T."/>
            <person name="Fujiyama A."/>
            <person name="Inagaki F."/>
            <person name="Takami H."/>
        </authorList>
    </citation>
    <scope>NUCLEOTIDE SEQUENCE</scope>
    <source>
        <strain evidence="2">Expedition CK06-06</strain>
    </source>
</reference>
<protein>
    <submittedName>
        <fullName evidence="2">Uncharacterized protein</fullName>
    </submittedName>
</protein>
<name>X1AB85_9ZZZZ</name>
<sequence>MVHHLDEISGTHYDSTSNDNDGNCYGGTNQNSLGLIEGADEFDGNDDYVICGNDESFFSGLIDEVRISNTNRSEEWIRISYENQYDPNNFYSISNEERGEWPDEPVLSNPTPNNYATGVGIILKLSIDVVDSQGDSMDITFMTNASTGSWHIIGSNTSVGNGTYSQTTSDMDNYNTKYWWSVNVTDPLGSGNWTNETYVFTTEINDPPDLSNEDPSNNVFGISLNPKLSIDCSDDEGDFMNVEFMTNASGSWQMIGGNTSVGNGTYTQITSSINSYNTKYWWSVNATDPGGSNTWINESFSFTTVVGAPIISNETPSNGIVDLGLNPKLSIYIEDLQGDLMTVTFRFNASGSWQNIGSNSSVGNGTYSQTTLNM</sequence>
<dbReference type="AlphaFoldDB" id="X1AB85"/>
<dbReference type="Gene3D" id="2.60.120.200">
    <property type="match status" value="1"/>
</dbReference>
<organism evidence="2">
    <name type="scientific">marine sediment metagenome</name>
    <dbReference type="NCBI Taxonomy" id="412755"/>
    <lineage>
        <taxon>unclassified sequences</taxon>
        <taxon>metagenomes</taxon>
        <taxon>ecological metagenomes</taxon>
    </lineage>
</organism>
<proteinExistence type="predicted"/>
<evidence type="ECO:0000313" key="2">
    <source>
        <dbReference type="EMBL" id="GAG69943.1"/>
    </source>
</evidence>
<evidence type="ECO:0000256" key="1">
    <source>
        <dbReference type="SAM" id="MobiDB-lite"/>
    </source>
</evidence>
<comment type="caution">
    <text evidence="2">The sequence shown here is derived from an EMBL/GenBank/DDBJ whole genome shotgun (WGS) entry which is preliminary data.</text>
</comment>
<feature type="compositionally biased region" description="Polar residues" evidence="1">
    <location>
        <begin position="12"/>
        <end position="25"/>
    </location>
</feature>
<feature type="non-terminal residue" evidence="2">
    <location>
        <position position="374"/>
    </location>
</feature>
<gene>
    <name evidence="2" type="ORF">S01H4_18444</name>
</gene>
<feature type="region of interest" description="Disordered" evidence="1">
    <location>
        <begin position="1"/>
        <end position="25"/>
    </location>
</feature>
<dbReference type="InterPro" id="IPR013783">
    <property type="entry name" value="Ig-like_fold"/>
</dbReference>
<dbReference type="Gene3D" id="2.60.40.10">
    <property type="entry name" value="Immunoglobulins"/>
    <property type="match status" value="1"/>
</dbReference>
<dbReference type="EMBL" id="BART01008177">
    <property type="protein sequence ID" value="GAG69943.1"/>
    <property type="molecule type" value="Genomic_DNA"/>
</dbReference>
<accession>X1AB85</accession>